<dbReference type="Gene3D" id="3.50.7.10">
    <property type="entry name" value="GroEL"/>
    <property type="match status" value="1"/>
</dbReference>
<dbReference type="InterPro" id="IPR027413">
    <property type="entry name" value="GROEL-like_equatorial_sf"/>
</dbReference>
<evidence type="ECO:0000313" key="2">
    <source>
        <dbReference type="Proteomes" id="UP000030762"/>
    </source>
</evidence>
<accession>T0QVD4</accession>
<protein>
    <submittedName>
        <fullName evidence="1">Uncharacterized protein</fullName>
    </submittedName>
</protein>
<dbReference type="SUPFAM" id="SSF52029">
    <property type="entry name" value="GroEL apical domain-like"/>
    <property type="match status" value="1"/>
</dbReference>
<dbReference type="PANTHER" id="PTHR14667">
    <property type="entry name" value="BARDET-BIEDL SYNDROME 10 PROTEIN"/>
    <property type="match status" value="1"/>
</dbReference>
<dbReference type="InterPro" id="IPR027409">
    <property type="entry name" value="GroEL-like_apical_dom_sf"/>
</dbReference>
<dbReference type="SUPFAM" id="SSF48592">
    <property type="entry name" value="GroEL equatorial domain-like"/>
    <property type="match status" value="1"/>
</dbReference>
<dbReference type="GO" id="GO:0005524">
    <property type="term" value="F:ATP binding"/>
    <property type="evidence" value="ECO:0007669"/>
    <property type="project" value="InterPro"/>
</dbReference>
<dbReference type="Pfam" id="PF00118">
    <property type="entry name" value="Cpn60_TCP1"/>
    <property type="match status" value="1"/>
</dbReference>
<dbReference type="eggNOG" id="ENOG502S1IV">
    <property type="taxonomic scope" value="Eukaryota"/>
</dbReference>
<dbReference type="Gene3D" id="3.30.260.10">
    <property type="entry name" value="TCP-1-like chaperonin intermediate domain"/>
    <property type="match status" value="1"/>
</dbReference>
<dbReference type="RefSeq" id="XP_008608223.1">
    <property type="nucleotide sequence ID" value="XM_008610001.1"/>
</dbReference>
<dbReference type="STRING" id="1156394.T0QVD4"/>
<evidence type="ECO:0000313" key="1">
    <source>
        <dbReference type="EMBL" id="EQC38631.1"/>
    </source>
</evidence>
<dbReference type="InterPro" id="IPR042619">
    <property type="entry name" value="BBS10"/>
</dbReference>
<dbReference type="PANTHER" id="PTHR14667:SF2">
    <property type="entry name" value="BARDET-BIEDL SYNDROME 10 PROTEIN"/>
    <property type="match status" value="1"/>
</dbReference>
<sequence length="559" mass="60457">MLPDVRAVVHEMAMLVHGTFGPRGREVLVMCPPAAPIMTSSGYTIFHCAASATGKANPISQLLLQTMRSLYVELGDGVTQFILMLDLSCDEMHRHASSKHAWATAFADLANALPALYATTCMPYATPIPVAFDPHSRQPSTELRDAAQAIVRTSLAGAFSAPAVAYLADMTVDWVFRTVLDDTDLALPTTSVALASIASDVLAEAKTLLLQLPTGALDESRIGAKHEFYLRHTSYVRANDTKSIAQRFVLFDGSLSGHNDATLVTVHVQAATALATSRASAMWALEKYVASLAQDASVNLLLCTGEVSPQVRDLCRRYGVDVFAYLETDDVLALAKRVGLMYVTSMYDHVTPAHIGTHTGALETLRIGGVLYTVFRHLTRAATTRSVPQLRLHGSTKGLTTQYYYAVKKALRVLCAWLRDGASLPGGLAPERAVAMALRTSRPRDLGASVLTHALLGAWSQLHENLAGVQTKATLRRGLEPLTTRDDAFLGWVYETRALPLPGTESVLASHHVRVGDPGAANVLHAASRSRRILEVVLDTLRQLARLDGIYAIKKPCTD</sequence>
<dbReference type="InterPro" id="IPR002423">
    <property type="entry name" value="Cpn60/GroEL/TCP-1"/>
</dbReference>
<dbReference type="OrthoDB" id="77816at2759"/>
<dbReference type="InParanoid" id="T0QVD4"/>
<dbReference type="Gene3D" id="1.10.560.10">
    <property type="entry name" value="GroEL-like equatorial domain"/>
    <property type="match status" value="1"/>
</dbReference>
<dbReference type="GeneID" id="19945059"/>
<dbReference type="AlphaFoldDB" id="T0QVD4"/>
<dbReference type="VEuPathDB" id="FungiDB:SDRG_04332"/>
<dbReference type="EMBL" id="JH767141">
    <property type="protein sequence ID" value="EQC38631.1"/>
    <property type="molecule type" value="Genomic_DNA"/>
</dbReference>
<dbReference type="OMA" id="GVYKQYY"/>
<reference evidence="1 2" key="1">
    <citation type="submission" date="2012-04" db="EMBL/GenBank/DDBJ databases">
        <title>The Genome Sequence of Saprolegnia declina VS20.</title>
        <authorList>
            <consortium name="The Broad Institute Genome Sequencing Platform"/>
            <person name="Russ C."/>
            <person name="Nusbaum C."/>
            <person name="Tyler B."/>
            <person name="van West P."/>
            <person name="Dieguez-Uribeondo J."/>
            <person name="de Bruijn I."/>
            <person name="Tripathy S."/>
            <person name="Jiang R."/>
            <person name="Young S.K."/>
            <person name="Zeng Q."/>
            <person name="Gargeya S."/>
            <person name="Fitzgerald M."/>
            <person name="Haas B."/>
            <person name="Abouelleil A."/>
            <person name="Alvarado L."/>
            <person name="Arachchi H.M."/>
            <person name="Berlin A."/>
            <person name="Chapman S.B."/>
            <person name="Goldberg J."/>
            <person name="Griggs A."/>
            <person name="Gujja S."/>
            <person name="Hansen M."/>
            <person name="Howarth C."/>
            <person name="Imamovic A."/>
            <person name="Larimer J."/>
            <person name="McCowen C."/>
            <person name="Montmayeur A."/>
            <person name="Murphy C."/>
            <person name="Neiman D."/>
            <person name="Pearson M."/>
            <person name="Priest M."/>
            <person name="Roberts A."/>
            <person name="Saif S."/>
            <person name="Shea T."/>
            <person name="Sisk P."/>
            <person name="Sykes S."/>
            <person name="Wortman J."/>
            <person name="Nusbaum C."/>
            <person name="Birren B."/>
        </authorList>
    </citation>
    <scope>NUCLEOTIDE SEQUENCE [LARGE SCALE GENOMIC DNA]</scope>
    <source>
        <strain evidence="1 2">VS20</strain>
    </source>
</reference>
<dbReference type="InterPro" id="IPR027410">
    <property type="entry name" value="TCP-1-like_intermed_sf"/>
</dbReference>
<organism evidence="1 2">
    <name type="scientific">Saprolegnia diclina (strain VS20)</name>
    <dbReference type="NCBI Taxonomy" id="1156394"/>
    <lineage>
        <taxon>Eukaryota</taxon>
        <taxon>Sar</taxon>
        <taxon>Stramenopiles</taxon>
        <taxon>Oomycota</taxon>
        <taxon>Saprolegniomycetes</taxon>
        <taxon>Saprolegniales</taxon>
        <taxon>Saprolegniaceae</taxon>
        <taxon>Saprolegnia</taxon>
    </lineage>
</organism>
<dbReference type="GO" id="GO:0051131">
    <property type="term" value="P:chaperone-mediated protein complex assembly"/>
    <property type="evidence" value="ECO:0007669"/>
    <property type="project" value="InterPro"/>
</dbReference>
<name>T0QVD4_SAPDV</name>
<proteinExistence type="predicted"/>
<dbReference type="Proteomes" id="UP000030762">
    <property type="component" value="Unassembled WGS sequence"/>
</dbReference>
<keyword evidence="2" id="KW-1185">Reference proteome</keyword>
<gene>
    <name evidence="1" type="ORF">SDRG_04332</name>
</gene>